<dbReference type="Proteomes" id="UP001367316">
    <property type="component" value="Unassembled WGS sequence"/>
</dbReference>
<proteinExistence type="predicted"/>
<organism evidence="2 3">
    <name type="scientific">Phyllosticta paracitricarpa</name>
    <dbReference type="NCBI Taxonomy" id="2016321"/>
    <lineage>
        <taxon>Eukaryota</taxon>
        <taxon>Fungi</taxon>
        <taxon>Dikarya</taxon>
        <taxon>Ascomycota</taxon>
        <taxon>Pezizomycotina</taxon>
        <taxon>Dothideomycetes</taxon>
        <taxon>Dothideomycetes incertae sedis</taxon>
        <taxon>Botryosphaeriales</taxon>
        <taxon>Phyllostictaceae</taxon>
        <taxon>Phyllosticta</taxon>
    </lineage>
</organism>
<keyword evidence="1" id="KW-0812">Transmembrane</keyword>
<comment type="caution">
    <text evidence="2">The sequence shown here is derived from an EMBL/GenBank/DDBJ whole genome shotgun (WGS) entry which is preliminary data.</text>
</comment>
<keyword evidence="3" id="KW-1185">Reference proteome</keyword>
<evidence type="ECO:0000313" key="3">
    <source>
        <dbReference type="Proteomes" id="UP001367316"/>
    </source>
</evidence>
<reference evidence="2 3" key="1">
    <citation type="submission" date="2024-04" db="EMBL/GenBank/DDBJ databases">
        <title>Phyllosticta paracitricarpa is synonymous to the EU quarantine fungus P. citricarpa based on phylogenomic analyses.</title>
        <authorList>
            <consortium name="Lawrence Berkeley National Laboratory"/>
            <person name="Van ingen-buijs V.A."/>
            <person name="Van westerhoven A.C."/>
            <person name="Haridas S."/>
            <person name="Skiadas P."/>
            <person name="Martin F."/>
            <person name="Groenewald J.Z."/>
            <person name="Crous P.W."/>
            <person name="Seidl M.F."/>
        </authorList>
    </citation>
    <scope>NUCLEOTIDE SEQUENCE [LARGE SCALE GENOMIC DNA]</scope>
    <source>
        <strain evidence="2 3">CBS 141358</strain>
    </source>
</reference>
<keyword evidence="1" id="KW-0472">Membrane</keyword>
<dbReference type="EMBL" id="JBBPBF010000036">
    <property type="protein sequence ID" value="KAK7607468.1"/>
    <property type="molecule type" value="Genomic_DNA"/>
</dbReference>
<accession>A0ABR1MYG4</accession>
<evidence type="ECO:0000313" key="2">
    <source>
        <dbReference type="EMBL" id="KAK7607468.1"/>
    </source>
</evidence>
<sequence>MRRRRLRTSGWPSLSERRAERLWLVRLLSLAGRAVCPALCRSGRASWHSFIRTRKAGRVLCVCELPCSAGSMIEDSYPIASSTSTRFGPMPSGWFLVSAFHLYLCTVSRIYTACLPLSTEHGEDMIAVHLTGMTTPLVHQWLCAGLLYFVPRHRRPARRIPARYQLGSRGCAVGFMFVYCPAGLSTSSSMHANSQPDHSVYGCRFPRPTLLPGEIEGVDDRCIVWRRKQLESVS</sequence>
<gene>
    <name evidence="2" type="ORF">JOL62DRAFT_270929</name>
</gene>
<protein>
    <submittedName>
        <fullName evidence="2">Uncharacterized protein</fullName>
    </submittedName>
</protein>
<evidence type="ECO:0000256" key="1">
    <source>
        <dbReference type="SAM" id="Phobius"/>
    </source>
</evidence>
<keyword evidence="1" id="KW-1133">Transmembrane helix</keyword>
<name>A0ABR1MYG4_9PEZI</name>
<feature type="transmembrane region" description="Helical" evidence="1">
    <location>
        <begin position="93"/>
        <end position="111"/>
    </location>
</feature>
<feature type="transmembrane region" description="Helical" evidence="1">
    <location>
        <begin position="126"/>
        <end position="150"/>
    </location>
</feature>